<evidence type="ECO:0000259" key="1">
    <source>
        <dbReference type="PROSITE" id="PS50878"/>
    </source>
</evidence>
<dbReference type="SUPFAM" id="SSF56672">
    <property type="entry name" value="DNA/RNA polymerases"/>
    <property type="match status" value="1"/>
</dbReference>
<sequence length="357" mass="42650">MENRQFLHIDNLFLCWDEFRKEKQKKRDVLEFERHLEDNIFELHRQLENQTYRHGPYITFHIWDPKHRVISKATVRDRLVHHLIFNELYRIFDPKFIYHSYASRLDKGTHLAVNNLAIALRKVSRNNSRNVFALKCDIYKFFYSVSHQKLLQIIKNKISDKHFLWLIEEVVKSFVVDNFSRERERVTGLPIGNLSSQIFANIYLNELDQFIKHRLHARHYFRYADDFIILSSNKHELINQCATIQHLLQQELQLSLHPDKVSIRKFGQGIDSLGYIILPHHIVLRNKTKRRMFRKIALARNKFEAGQLSQGSFIQTIQSYLGMLTHCNGHGLEQDLLQLVFDREYFERTGTAVIPER</sequence>
<dbReference type="InterPro" id="IPR051083">
    <property type="entry name" value="GrpII_Intron_Splice-Mob/Def"/>
</dbReference>
<dbReference type="CDD" id="cd01651">
    <property type="entry name" value="RT_G2_intron"/>
    <property type="match status" value="1"/>
</dbReference>
<comment type="caution">
    <text evidence="2">The sequence shown here is derived from an EMBL/GenBank/DDBJ whole genome shotgun (WGS) entry which is preliminary data.</text>
</comment>
<dbReference type="InterPro" id="IPR000477">
    <property type="entry name" value="RT_dom"/>
</dbReference>
<dbReference type="PANTHER" id="PTHR34047">
    <property type="entry name" value="NUCLEAR INTRON MATURASE 1, MITOCHONDRIAL-RELATED"/>
    <property type="match status" value="1"/>
</dbReference>
<evidence type="ECO:0000313" key="2">
    <source>
        <dbReference type="EMBL" id="OGE80805.1"/>
    </source>
</evidence>
<dbReference type="EMBL" id="MFEL01000018">
    <property type="protein sequence ID" value="OGE80805.1"/>
    <property type="molecule type" value="Genomic_DNA"/>
</dbReference>
<protein>
    <recommendedName>
        <fullName evidence="1">Reverse transcriptase domain-containing protein</fullName>
    </recommendedName>
</protein>
<dbReference type="InterPro" id="IPR043502">
    <property type="entry name" value="DNA/RNA_pol_sf"/>
</dbReference>
<dbReference type="PROSITE" id="PS50878">
    <property type="entry name" value="RT_POL"/>
    <property type="match status" value="1"/>
</dbReference>
<name>A0A1F5NSZ7_9BACT</name>
<dbReference type="STRING" id="1817825.A2720_04575"/>
<dbReference type="InterPro" id="IPR043128">
    <property type="entry name" value="Rev_trsase/Diguanyl_cyclase"/>
</dbReference>
<proteinExistence type="predicted"/>
<accession>A0A1F5NSZ7</accession>
<dbReference type="PANTHER" id="PTHR34047:SF8">
    <property type="entry name" value="PROTEIN YKFC"/>
    <property type="match status" value="1"/>
</dbReference>
<gene>
    <name evidence="2" type="ORF">A2720_04575</name>
</gene>
<dbReference type="Proteomes" id="UP000178892">
    <property type="component" value="Unassembled WGS sequence"/>
</dbReference>
<reference evidence="2 3" key="1">
    <citation type="journal article" date="2016" name="Nat. Commun.">
        <title>Thousands of microbial genomes shed light on interconnected biogeochemical processes in an aquifer system.</title>
        <authorList>
            <person name="Anantharaman K."/>
            <person name="Brown C.T."/>
            <person name="Hug L.A."/>
            <person name="Sharon I."/>
            <person name="Castelle C.J."/>
            <person name="Probst A.J."/>
            <person name="Thomas B.C."/>
            <person name="Singh A."/>
            <person name="Wilkins M.J."/>
            <person name="Karaoz U."/>
            <person name="Brodie E.L."/>
            <person name="Williams K.H."/>
            <person name="Hubbard S.S."/>
            <person name="Banfield J.F."/>
        </authorList>
    </citation>
    <scope>NUCLEOTIDE SEQUENCE [LARGE SCALE GENOMIC DNA]</scope>
</reference>
<organism evidence="2 3">
    <name type="scientific">Candidatus Doudnabacteria bacterium RIFCSPHIGHO2_01_FULL_46_24</name>
    <dbReference type="NCBI Taxonomy" id="1817825"/>
    <lineage>
        <taxon>Bacteria</taxon>
        <taxon>Candidatus Doudnaibacteriota</taxon>
    </lineage>
</organism>
<dbReference type="Gene3D" id="3.30.70.270">
    <property type="match status" value="1"/>
</dbReference>
<dbReference type="AlphaFoldDB" id="A0A1F5NSZ7"/>
<dbReference type="Pfam" id="PF00078">
    <property type="entry name" value="RVT_1"/>
    <property type="match status" value="1"/>
</dbReference>
<evidence type="ECO:0000313" key="3">
    <source>
        <dbReference type="Proteomes" id="UP000178892"/>
    </source>
</evidence>
<feature type="domain" description="Reverse transcriptase" evidence="1">
    <location>
        <begin position="1"/>
        <end position="277"/>
    </location>
</feature>